<dbReference type="SMART" id="SM00254">
    <property type="entry name" value="ShKT"/>
    <property type="match status" value="1"/>
</dbReference>
<feature type="region of interest" description="Disordered" evidence="2">
    <location>
        <begin position="44"/>
        <end position="81"/>
    </location>
</feature>
<dbReference type="PROSITE" id="PS51670">
    <property type="entry name" value="SHKT"/>
    <property type="match status" value="1"/>
</dbReference>
<sequence>MRIPFALFLHFCAICGGGVFAQKIREFVAPPPIRNVTVKATAKNDERGGAFDDPRKVSEGTNTGNNGTMPATNTVTSSISNTTKPSIKKTVIRNDTVVSSTTSKTTVVTTVTIMPTKRKGTQEVEGAGELVIPLNQNTERTEANEGRNVGGGGENVHKTPSSGRTKLETTTEKGRKEEGKKERKVEEKKGEKEAKGGGKREERKEEKKEERKVEEKKGEKEAKGGGKREERKEEKKEEDKIGEKEEKKEEKGEMKVEEKKGEKEAKRGGKGEERKVEEKKEEKEVKGGGKREERKEEKKEKEEERMEEKRKETEENVSTTVATSVVGMTGGGLSTTIVSETDQNGGGGETEGEGEEEETKISENGDELSMSSTTPKSVVVVSSIELPSPTNEHCTDTHEYCRFWARNGFCTNTFYTREQIAQFCRKTCAMC</sequence>
<dbReference type="WBParaSite" id="Gr19_v10_g13445.t1">
    <property type="protein sequence ID" value="Gr19_v10_g13445.t1"/>
    <property type="gene ID" value="Gr19_v10_g13445"/>
</dbReference>
<dbReference type="AlphaFoldDB" id="A0A914H5N6"/>
<organism evidence="5 6">
    <name type="scientific">Globodera rostochiensis</name>
    <name type="common">Golden nematode worm</name>
    <name type="synonym">Heterodera rostochiensis</name>
    <dbReference type="NCBI Taxonomy" id="31243"/>
    <lineage>
        <taxon>Eukaryota</taxon>
        <taxon>Metazoa</taxon>
        <taxon>Ecdysozoa</taxon>
        <taxon>Nematoda</taxon>
        <taxon>Chromadorea</taxon>
        <taxon>Rhabditida</taxon>
        <taxon>Tylenchina</taxon>
        <taxon>Tylenchomorpha</taxon>
        <taxon>Tylenchoidea</taxon>
        <taxon>Heteroderidae</taxon>
        <taxon>Heteroderinae</taxon>
        <taxon>Globodera</taxon>
    </lineage>
</organism>
<evidence type="ECO:0000256" key="1">
    <source>
        <dbReference type="PROSITE-ProRule" id="PRU01005"/>
    </source>
</evidence>
<keyword evidence="3" id="KW-0732">Signal</keyword>
<feature type="compositionally biased region" description="Basic and acidic residues" evidence="2">
    <location>
        <begin position="44"/>
        <end position="58"/>
    </location>
</feature>
<feature type="compositionally biased region" description="Polar residues" evidence="2">
    <location>
        <begin position="334"/>
        <end position="343"/>
    </location>
</feature>
<name>A0A914H5N6_GLORO</name>
<evidence type="ECO:0000259" key="4">
    <source>
        <dbReference type="PROSITE" id="PS51670"/>
    </source>
</evidence>
<evidence type="ECO:0000313" key="5">
    <source>
        <dbReference type="Proteomes" id="UP000887572"/>
    </source>
</evidence>
<dbReference type="Gene3D" id="1.10.10.1940">
    <property type="match status" value="1"/>
</dbReference>
<protein>
    <submittedName>
        <fullName evidence="6">ShKT domain-containing protein</fullName>
    </submittedName>
</protein>
<reference evidence="6" key="1">
    <citation type="submission" date="2022-11" db="UniProtKB">
        <authorList>
            <consortium name="WormBaseParasite"/>
        </authorList>
    </citation>
    <scope>IDENTIFICATION</scope>
</reference>
<evidence type="ECO:0000313" key="6">
    <source>
        <dbReference type="WBParaSite" id="Gr19_v10_g13445.t1"/>
    </source>
</evidence>
<dbReference type="InterPro" id="IPR003582">
    <property type="entry name" value="ShKT_dom"/>
</dbReference>
<feature type="signal peptide" evidence="3">
    <location>
        <begin position="1"/>
        <end position="21"/>
    </location>
</feature>
<accession>A0A914H5N6</accession>
<evidence type="ECO:0000256" key="3">
    <source>
        <dbReference type="SAM" id="SignalP"/>
    </source>
</evidence>
<evidence type="ECO:0000256" key="2">
    <source>
        <dbReference type="SAM" id="MobiDB-lite"/>
    </source>
</evidence>
<dbReference type="Proteomes" id="UP000887572">
    <property type="component" value="Unplaced"/>
</dbReference>
<comment type="caution">
    <text evidence="1">Lacks conserved residue(s) required for the propagation of feature annotation.</text>
</comment>
<feature type="region of interest" description="Disordered" evidence="2">
    <location>
        <begin position="119"/>
        <end position="374"/>
    </location>
</feature>
<feature type="chain" id="PRO_5037448520" evidence="3">
    <location>
        <begin position="22"/>
        <end position="431"/>
    </location>
</feature>
<feature type="domain" description="ShKT" evidence="4">
    <location>
        <begin position="394"/>
        <end position="431"/>
    </location>
</feature>
<keyword evidence="5" id="KW-1185">Reference proteome</keyword>
<feature type="compositionally biased region" description="Low complexity" evidence="2">
    <location>
        <begin position="72"/>
        <end position="81"/>
    </location>
</feature>
<feature type="compositionally biased region" description="Polar residues" evidence="2">
    <location>
        <begin position="59"/>
        <end position="71"/>
    </location>
</feature>
<dbReference type="Pfam" id="PF01549">
    <property type="entry name" value="ShK"/>
    <property type="match status" value="1"/>
</dbReference>
<proteinExistence type="predicted"/>
<feature type="compositionally biased region" description="Basic and acidic residues" evidence="2">
    <location>
        <begin position="165"/>
        <end position="314"/>
    </location>
</feature>